<protein>
    <submittedName>
        <fullName evidence="1">Uncharacterized protein</fullName>
    </submittedName>
</protein>
<name>A0A2D2DSB7_9BURK</name>
<dbReference type="EMBL" id="CP024608">
    <property type="protein sequence ID" value="ATQ77866.1"/>
    <property type="molecule type" value="Genomic_DNA"/>
</dbReference>
<gene>
    <name evidence="1" type="ORF">CR152_27710</name>
</gene>
<proteinExistence type="predicted"/>
<evidence type="ECO:0000313" key="2">
    <source>
        <dbReference type="Proteomes" id="UP000229897"/>
    </source>
</evidence>
<sequence length="161" mass="17872">MENKTHWKQLVDPRYIGAYALPNGDDLTVTIERVQLETVTMMGGKKEDHSIMYIKGHKPMILNVTNSKSIHKLYGPFIEDWAGRQITLFASTAKMGGELVECLRIRPTVTAKKRKPIEDARFKGAVAGIKAGTYTVEKLRAAALLTDEQEAVLAALNTEDA</sequence>
<accession>A0A2D2DSB7</accession>
<dbReference type="KEGG" id="mass:CR152_27710"/>
<dbReference type="Proteomes" id="UP000229897">
    <property type="component" value="Chromosome"/>
</dbReference>
<dbReference type="RefSeq" id="WP_099880398.1">
    <property type="nucleotide sequence ID" value="NZ_CP024608.1"/>
</dbReference>
<dbReference type="OrthoDB" id="9095988at2"/>
<keyword evidence="2" id="KW-1185">Reference proteome</keyword>
<organism evidence="1 2">
    <name type="scientific">Massilia violaceinigra</name>
    <dbReference type="NCBI Taxonomy" id="2045208"/>
    <lineage>
        <taxon>Bacteria</taxon>
        <taxon>Pseudomonadati</taxon>
        <taxon>Pseudomonadota</taxon>
        <taxon>Betaproteobacteria</taxon>
        <taxon>Burkholderiales</taxon>
        <taxon>Oxalobacteraceae</taxon>
        <taxon>Telluria group</taxon>
        <taxon>Massilia</taxon>
    </lineage>
</organism>
<reference evidence="1" key="1">
    <citation type="submission" date="2017-10" db="EMBL/GenBank/DDBJ databases">
        <title>Massilia psychrophilum sp. nov., a novel purple-pigmented bacterium isolated from Tianshan glacier, Xinjiang Municipality, China.</title>
        <authorList>
            <person name="Wang H."/>
        </authorList>
    </citation>
    <scope>NUCLEOTIDE SEQUENCE [LARGE SCALE GENOMIC DNA]</scope>
    <source>
        <strain evidence="1">B2</strain>
    </source>
</reference>
<evidence type="ECO:0000313" key="1">
    <source>
        <dbReference type="EMBL" id="ATQ77866.1"/>
    </source>
</evidence>
<dbReference type="AlphaFoldDB" id="A0A2D2DSB7"/>